<dbReference type="AlphaFoldDB" id="A0A4Y7KQ46"/>
<dbReference type="GO" id="GO:0140662">
    <property type="term" value="F:ATP-dependent protein folding chaperone"/>
    <property type="evidence" value="ECO:0007669"/>
    <property type="project" value="InterPro"/>
</dbReference>
<dbReference type="EMBL" id="CM010722">
    <property type="protein sequence ID" value="RZC74512.1"/>
    <property type="molecule type" value="Genomic_DNA"/>
</dbReference>
<evidence type="ECO:0000256" key="2">
    <source>
        <dbReference type="ARBA" id="ARBA00022840"/>
    </source>
</evidence>
<proteinExistence type="predicted"/>
<keyword evidence="3" id="KW-0472">Membrane</keyword>
<dbReference type="FunFam" id="3.90.640.10:FF:000003">
    <property type="entry name" value="Molecular chaperone DnaK"/>
    <property type="match status" value="1"/>
</dbReference>
<name>A0A4Y7KQ46_PAPSO</name>
<protein>
    <submittedName>
        <fullName evidence="4">Uncharacterized protein</fullName>
    </submittedName>
</protein>
<keyword evidence="1" id="KW-0547">Nucleotide-binding</keyword>
<keyword evidence="3" id="KW-0812">Transmembrane</keyword>
<reference evidence="4 5" key="1">
    <citation type="journal article" date="2018" name="Science">
        <title>The opium poppy genome and morphinan production.</title>
        <authorList>
            <person name="Guo L."/>
            <person name="Winzer T."/>
            <person name="Yang X."/>
            <person name="Li Y."/>
            <person name="Ning Z."/>
            <person name="He Z."/>
            <person name="Teodor R."/>
            <person name="Lu Y."/>
            <person name="Bowser T.A."/>
            <person name="Graham I.A."/>
            <person name="Ye K."/>
        </authorList>
    </citation>
    <scope>NUCLEOTIDE SEQUENCE [LARGE SCALE GENOMIC DNA]</scope>
    <source>
        <strain evidence="5">cv. HN1</strain>
        <tissue evidence="4">Leaves</tissue>
    </source>
</reference>
<dbReference type="Gramene" id="RZC74512">
    <property type="protein sequence ID" value="RZC74512"/>
    <property type="gene ID" value="C5167_050002"/>
</dbReference>
<gene>
    <name evidence="4" type="ORF">C5167_050002</name>
</gene>
<sequence length="154" mass="17387">MDRNTWSMVILDVERQGNFKELVHVQIYIDGHILENPEACPSIGKIRVKHRGKLLTLEVIYGLSVLMLLSLPFITATTDGPKHIETTLTRAKFEELCSDLLDRYAFKLIVADPDTILDSLTREVKEVNPDGQEVAGPKIVPTYEAYGLFPLKVH</sequence>
<keyword evidence="3" id="KW-1133">Transmembrane helix</keyword>
<evidence type="ECO:0000256" key="3">
    <source>
        <dbReference type="SAM" id="Phobius"/>
    </source>
</evidence>
<dbReference type="Pfam" id="PF00012">
    <property type="entry name" value="HSP70"/>
    <property type="match status" value="1"/>
</dbReference>
<dbReference type="Proteomes" id="UP000316621">
    <property type="component" value="Chromosome 8"/>
</dbReference>
<feature type="transmembrane region" description="Helical" evidence="3">
    <location>
        <begin position="54"/>
        <end position="74"/>
    </location>
</feature>
<keyword evidence="5" id="KW-1185">Reference proteome</keyword>
<dbReference type="InterPro" id="IPR013126">
    <property type="entry name" value="Hsp_70_fam"/>
</dbReference>
<dbReference type="GO" id="GO:0005524">
    <property type="term" value="F:ATP binding"/>
    <property type="evidence" value="ECO:0007669"/>
    <property type="project" value="UniProtKB-KW"/>
</dbReference>
<evidence type="ECO:0000313" key="5">
    <source>
        <dbReference type="Proteomes" id="UP000316621"/>
    </source>
</evidence>
<accession>A0A4Y7KQ46</accession>
<evidence type="ECO:0000313" key="4">
    <source>
        <dbReference type="EMBL" id="RZC74512.1"/>
    </source>
</evidence>
<keyword evidence="2" id="KW-0067">ATP-binding</keyword>
<organism evidence="4 5">
    <name type="scientific">Papaver somniferum</name>
    <name type="common">Opium poppy</name>
    <dbReference type="NCBI Taxonomy" id="3469"/>
    <lineage>
        <taxon>Eukaryota</taxon>
        <taxon>Viridiplantae</taxon>
        <taxon>Streptophyta</taxon>
        <taxon>Embryophyta</taxon>
        <taxon>Tracheophyta</taxon>
        <taxon>Spermatophyta</taxon>
        <taxon>Magnoliopsida</taxon>
        <taxon>Ranunculales</taxon>
        <taxon>Papaveraceae</taxon>
        <taxon>Papaveroideae</taxon>
        <taxon>Papaver</taxon>
    </lineage>
</organism>
<dbReference type="STRING" id="3469.A0A4Y7KQ46"/>
<dbReference type="Gene3D" id="3.90.640.10">
    <property type="entry name" value="Actin, Chain A, domain 4"/>
    <property type="match status" value="1"/>
</dbReference>
<evidence type="ECO:0000256" key="1">
    <source>
        <dbReference type="ARBA" id="ARBA00022741"/>
    </source>
</evidence>